<reference evidence="1 2" key="1">
    <citation type="journal article" date="2019" name="G3 (Bethesda)">
        <title>Sequencing of a Wild Apple (Malus baccata) Genome Unravels the Differences Between Cultivated and Wild Apple Species Regarding Disease Resistance and Cold Tolerance.</title>
        <authorList>
            <person name="Chen X."/>
        </authorList>
    </citation>
    <scope>NUCLEOTIDE SEQUENCE [LARGE SCALE GENOMIC DNA]</scope>
    <source>
        <strain evidence="2">cv. Shandingzi</strain>
        <tissue evidence="1">Leaves</tissue>
    </source>
</reference>
<evidence type="ECO:0000313" key="2">
    <source>
        <dbReference type="Proteomes" id="UP000315295"/>
    </source>
</evidence>
<dbReference type="EMBL" id="VIEB01000198">
    <property type="protein sequence ID" value="TQE01289.1"/>
    <property type="molecule type" value="Genomic_DNA"/>
</dbReference>
<comment type="caution">
    <text evidence="1">The sequence shown here is derived from an EMBL/GenBank/DDBJ whole genome shotgun (WGS) entry which is preliminary data.</text>
</comment>
<evidence type="ECO:0000313" key="1">
    <source>
        <dbReference type="EMBL" id="TQE01289.1"/>
    </source>
</evidence>
<sequence length="65" mass="7487">MATTTKKVEKICQIVCLKQLVMRWKLRCRPVLSYDDSDALPTPCSNQRILYGSWRSTSYRSESGS</sequence>
<name>A0A540MR63_MALBA</name>
<organism evidence="1 2">
    <name type="scientific">Malus baccata</name>
    <name type="common">Siberian crab apple</name>
    <name type="synonym">Pyrus baccata</name>
    <dbReference type="NCBI Taxonomy" id="106549"/>
    <lineage>
        <taxon>Eukaryota</taxon>
        <taxon>Viridiplantae</taxon>
        <taxon>Streptophyta</taxon>
        <taxon>Embryophyta</taxon>
        <taxon>Tracheophyta</taxon>
        <taxon>Spermatophyta</taxon>
        <taxon>Magnoliopsida</taxon>
        <taxon>eudicotyledons</taxon>
        <taxon>Gunneridae</taxon>
        <taxon>Pentapetalae</taxon>
        <taxon>rosids</taxon>
        <taxon>fabids</taxon>
        <taxon>Rosales</taxon>
        <taxon>Rosaceae</taxon>
        <taxon>Amygdaloideae</taxon>
        <taxon>Maleae</taxon>
        <taxon>Malus</taxon>
    </lineage>
</organism>
<proteinExistence type="predicted"/>
<accession>A0A540MR63</accession>
<keyword evidence="2" id="KW-1185">Reference proteome</keyword>
<dbReference type="AlphaFoldDB" id="A0A540MR63"/>
<gene>
    <name evidence="1" type="ORF">C1H46_013105</name>
</gene>
<protein>
    <submittedName>
        <fullName evidence="1">Uncharacterized protein</fullName>
    </submittedName>
</protein>
<dbReference type="Proteomes" id="UP000315295">
    <property type="component" value="Unassembled WGS sequence"/>
</dbReference>